<protein>
    <submittedName>
        <fullName evidence="1">Uncharacterized protein</fullName>
    </submittedName>
</protein>
<evidence type="ECO:0000313" key="2">
    <source>
        <dbReference type="Proteomes" id="UP001232493"/>
    </source>
</evidence>
<keyword evidence="2" id="KW-1185">Reference proteome</keyword>
<reference evidence="1 2" key="1">
    <citation type="submission" date="2021-02" db="EMBL/GenBank/DDBJ databases">
        <title>Characterization of Marinitoga sp. nov. str. BP5-C20A.</title>
        <authorList>
            <person name="Erauso G."/>
            <person name="Postec A."/>
        </authorList>
    </citation>
    <scope>NUCLEOTIDE SEQUENCE [LARGE SCALE GENOMIC DNA]</scope>
    <source>
        <strain evidence="1 2">BP5-C20A</strain>
    </source>
</reference>
<name>A0ABY8PN47_9BACT</name>
<gene>
    <name evidence="1" type="ORF">JRV97_06720</name>
</gene>
<dbReference type="RefSeq" id="WP_280997417.1">
    <property type="nucleotide sequence ID" value="NZ_CP069362.1"/>
</dbReference>
<sequence>MKKIFLIISITIISLITYGFGFSLKIDDNINNVKTYQGITFKVYHNYEGFTFLGELNAYNDGKYKSSMGDTYYKGFYFYMKNGGIILDFDRYKFSFGRLQHYDIVNTPYSLFISSKGLPAVILDFSYEDDNFFYETRYIELNRESAFGYPDRGANLKAYGIKFGNFRFAYEESAVYVNTSFDIEYFVNIIPNFFVQYVNISYGKPWTHGYNANSIMGFSLDYTDENKYLYGQILVDDINTNRIFAPDSYQNPDKIAWSFGGNIQTEYGKFGLYNAGATKYTFQPSGNGSNLYYGYTYYPDVTYNYDGEKVILPEENYIGYYNGENNLAFMGTYINNIKGININGSLEYVISGSKSPANPWGEYAVWSEGGQGTHFLDDDILENKYDFNLNVDYMFYGLKIYNGLNLRYTKNKLELVDTAETDNYDMKLFKPSNENEFYYNIKLGVEYSF</sequence>
<dbReference type="EMBL" id="CP069362">
    <property type="protein sequence ID" value="WGS64071.1"/>
    <property type="molecule type" value="Genomic_DNA"/>
</dbReference>
<proteinExistence type="predicted"/>
<evidence type="ECO:0000313" key="1">
    <source>
        <dbReference type="EMBL" id="WGS64071.1"/>
    </source>
</evidence>
<organism evidence="1 2">
    <name type="scientific">Marinitoga aeolica</name>
    <dbReference type="NCBI Taxonomy" id="2809031"/>
    <lineage>
        <taxon>Bacteria</taxon>
        <taxon>Thermotogati</taxon>
        <taxon>Thermotogota</taxon>
        <taxon>Thermotogae</taxon>
        <taxon>Petrotogales</taxon>
        <taxon>Petrotogaceae</taxon>
        <taxon>Marinitoga</taxon>
    </lineage>
</organism>
<accession>A0ABY8PN47</accession>
<dbReference type="Proteomes" id="UP001232493">
    <property type="component" value="Chromosome"/>
</dbReference>